<accession>A0A5J4ZDP6</accession>
<organism evidence="1 2">
    <name type="scientific">Nyssa sinensis</name>
    <dbReference type="NCBI Taxonomy" id="561372"/>
    <lineage>
        <taxon>Eukaryota</taxon>
        <taxon>Viridiplantae</taxon>
        <taxon>Streptophyta</taxon>
        <taxon>Embryophyta</taxon>
        <taxon>Tracheophyta</taxon>
        <taxon>Spermatophyta</taxon>
        <taxon>Magnoliopsida</taxon>
        <taxon>eudicotyledons</taxon>
        <taxon>Gunneridae</taxon>
        <taxon>Pentapetalae</taxon>
        <taxon>asterids</taxon>
        <taxon>Cornales</taxon>
        <taxon>Nyssaceae</taxon>
        <taxon>Nyssa</taxon>
    </lineage>
</organism>
<evidence type="ECO:0000313" key="2">
    <source>
        <dbReference type="Proteomes" id="UP000325577"/>
    </source>
</evidence>
<protein>
    <submittedName>
        <fullName evidence="1">Uncharacterized protein</fullName>
    </submittedName>
</protein>
<name>A0A5J4ZDP6_9ASTE</name>
<dbReference type="AlphaFoldDB" id="A0A5J4ZDP6"/>
<dbReference type="Proteomes" id="UP000325577">
    <property type="component" value="Linkage Group LG9"/>
</dbReference>
<evidence type="ECO:0000313" key="1">
    <source>
        <dbReference type="EMBL" id="KAA8515427.1"/>
    </source>
</evidence>
<reference evidence="1 2" key="1">
    <citation type="submission" date="2019-09" db="EMBL/GenBank/DDBJ databases">
        <title>A chromosome-level genome assembly of the Chinese tupelo Nyssa sinensis.</title>
        <authorList>
            <person name="Yang X."/>
            <person name="Kang M."/>
            <person name="Yang Y."/>
            <person name="Xiong H."/>
            <person name="Wang M."/>
            <person name="Zhang Z."/>
            <person name="Wang Z."/>
            <person name="Wu H."/>
            <person name="Ma T."/>
            <person name="Liu J."/>
            <person name="Xi Z."/>
        </authorList>
    </citation>
    <scope>NUCLEOTIDE SEQUENCE [LARGE SCALE GENOMIC DNA]</scope>
    <source>
        <strain evidence="1">J267</strain>
        <tissue evidence="1">Leaf</tissue>
    </source>
</reference>
<dbReference type="OrthoDB" id="1837706at2759"/>
<gene>
    <name evidence="1" type="ORF">F0562_018962</name>
</gene>
<dbReference type="EMBL" id="CM018052">
    <property type="protein sequence ID" value="KAA8515427.1"/>
    <property type="molecule type" value="Genomic_DNA"/>
</dbReference>
<sequence>MSGDEDTASGWLQATIAAMVGAVAKKNTEIRAVIHFMGVVWAQVRPTGAAKGTKKRIIWRLVEEAFKRGCVLNDGRGESIDEIGGSGEGVIPILVWDRGSRHKGEASLNDVAMAALDRTILFLSVGAGQTMEDARVSKMRLSSVGIDCKGKVMKTGGDVMSSTGVRIPVLVIVSCKRWSRRCGGVRKVGLGSGGGRGVKMVVEAIPTSGSVKNGGRHAPCRGICYYSEEHCDGKKNHDDRDQRRRLQGVPKVVEVYPFAESWLCQYSLDAITDIALVSNNTKHLCTISQTIDSRLQAPAGYAQETYTGPVTNKWMCRRKYWLKWL</sequence>
<keyword evidence="2" id="KW-1185">Reference proteome</keyword>
<proteinExistence type="predicted"/>